<organism evidence="2 3">
    <name type="scientific">Bonamia ostreae</name>
    <dbReference type="NCBI Taxonomy" id="126728"/>
    <lineage>
        <taxon>Eukaryota</taxon>
        <taxon>Sar</taxon>
        <taxon>Rhizaria</taxon>
        <taxon>Endomyxa</taxon>
        <taxon>Ascetosporea</taxon>
        <taxon>Haplosporida</taxon>
        <taxon>Bonamia</taxon>
    </lineage>
</organism>
<evidence type="ECO:0000313" key="2">
    <source>
        <dbReference type="EMBL" id="MES1921389.1"/>
    </source>
</evidence>
<proteinExistence type="predicted"/>
<dbReference type="EMBL" id="JBDODL010001301">
    <property type="protein sequence ID" value="MES1921389.1"/>
    <property type="molecule type" value="Genomic_DNA"/>
</dbReference>
<dbReference type="Proteomes" id="UP001439008">
    <property type="component" value="Unassembled WGS sequence"/>
</dbReference>
<gene>
    <name evidence="2" type="ORF">MHBO_002920</name>
</gene>
<evidence type="ECO:0000313" key="3">
    <source>
        <dbReference type="Proteomes" id="UP001439008"/>
    </source>
</evidence>
<feature type="non-terminal residue" evidence="2">
    <location>
        <position position="80"/>
    </location>
</feature>
<keyword evidence="3" id="KW-1185">Reference proteome</keyword>
<comment type="caution">
    <text evidence="2">The sequence shown here is derived from an EMBL/GenBank/DDBJ whole genome shotgun (WGS) entry which is preliminary data.</text>
</comment>
<protein>
    <submittedName>
        <fullName evidence="2">Uncharacterized protein</fullName>
    </submittedName>
</protein>
<evidence type="ECO:0000256" key="1">
    <source>
        <dbReference type="SAM" id="MobiDB-lite"/>
    </source>
</evidence>
<name>A0ABV2APJ5_9EUKA</name>
<sequence length="80" mass="9111">MGSAHTYDIRADEKSNKKPNSAESVSVALNEEELSNLDEMTIKLKYENEMKQLESLADKSDLRLGRDAVQLKKARKKKDE</sequence>
<reference evidence="2 3" key="1">
    <citation type="journal article" date="2024" name="BMC Biol.">
        <title>Comparative genomics of Ascetosporea gives new insight into the evolutionary basis for animal parasitism in Rhizaria.</title>
        <authorList>
            <person name="Hiltunen Thoren M."/>
            <person name="Onut-Brannstrom I."/>
            <person name="Alfjorden A."/>
            <person name="Peckova H."/>
            <person name="Swords F."/>
            <person name="Hooper C."/>
            <person name="Holzer A.S."/>
            <person name="Bass D."/>
            <person name="Burki F."/>
        </authorList>
    </citation>
    <scope>NUCLEOTIDE SEQUENCE [LARGE SCALE GENOMIC DNA]</scope>
    <source>
        <strain evidence="2">20-A016</strain>
    </source>
</reference>
<accession>A0ABV2APJ5</accession>
<feature type="compositionally biased region" description="Basic and acidic residues" evidence="1">
    <location>
        <begin position="7"/>
        <end position="16"/>
    </location>
</feature>
<feature type="region of interest" description="Disordered" evidence="1">
    <location>
        <begin position="1"/>
        <end position="29"/>
    </location>
</feature>